<sequence length="57" mass="6300">MKQENMAIEKDKTGGEKWARRQPPMAAERVSVNRSVWCRWSSSSSSSSSVSTPQKGG</sequence>
<keyword evidence="3" id="KW-1185">Reference proteome</keyword>
<feature type="compositionally biased region" description="Basic and acidic residues" evidence="1">
    <location>
        <begin position="1"/>
        <end position="19"/>
    </location>
</feature>
<feature type="region of interest" description="Disordered" evidence="1">
    <location>
        <begin position="1"/>
        <end position="34"/>
    </location>
</feature>
<organism evidence="2 3">
    <name type="scientific">Ajellomyces dermatitidis (strain ER-3 / ATCC MYA-2586)</name>
    <name type="common">Blastomyces dermatitidis</name>
    <dbReference type="NCBI Taxonomy" id="559297"/>
    <lineage>
        <taxon>Eukaryota</taxon>
        <taxon>Fungi</taxon>
        <taxon>Dikarya</taxon>
        <taxon>Ascomycota</taxon>
        <taxon>Pezizomycotina</taxon>
        <taxon>Eurotiomycetes</taxon>
        <taxon>Eurotiomycetidae</taxon>
        <taxon>Onygenales</taxon>
        <taxon>Ajellomycetaceae</taxon>
        <taxon>Blastomyces</taxon>
    </lineage>
</organism>
<reference evidence="3" key="1">
    <citation type="journal article" date="2015" name="PLoS Genet.">
        <title>The dynamic genome and transcriptome of the human fungal pathogen Blastomyces and close relative Emmonsia.</title>
        <authorList>
            <person name="Munoz J.F."/>
            <person name="Gauthier G.M."/>
            <person name="Desjardins C.A."/>
            <person name="Gallo J.E."/>
            <person name="Holder J."/>
            <person name="Sullivan T.D."/>
            <person name="Marty A.J."/>
            <person name="Carmen J.C."/>
            <person name="Chen Z."/>
            <person name="Ding L."/>
            <person name="Gujja S."/>
            <person name="Magrini V."/>
            <person name="Misas E."/>
            <person name="Mitreva M."/>
            <person name="Priest M."/>
            <person name="Saif S."/>
            <person name="Whiston E.A."/>
            <person name="Young S."/>
            <person name="Zeng Q."/>
            <person name="Goldman W.E."/>
            <person name="Mardis E.R."/>
            <person name="Taylor J.W."/>
            <person name="McEwen J.G."/>
            <person name="Clay O.K."/>
            <person name="Klein B.S."/>
            <person name="Cuomo C.A."/>
        </authorList>
    </citation>
    <scope>NUCLEOTIDE SEQUENCE [LARGE SCALE GENOMIC DNA]</scope>
    <source>
        <strain evidence="3">ER-3 / ATCC MYA-2586</strain>
    </source>
</reference>
<dbReference type="RefSeq" id="XP_045273009.1">
    <property type="nucleotide sequence ID" value="XM_045424250.1"/>
</dbReference>
<gene>
    <name evidence="2" type="ORF">BDCG_08466</name>
</gene>
<name>A0ABP2EQ74_AJEDR</name>
<evidence type="ECO:0000313" key="2">
    <source>
        <dbReference type="EMBL" id="EEQ85197.2"/>
    </source>
</evidence>
<proteinExistence type="predicted"/>
<evidence type="ECO:0000256" key="1">
    <source>
        <dbReference type="SAM" id="MobiDB-lite"/>
    </source>
</evidence>
<evidence type="ECO:0000313" key="3">
    <source>
        <dbReference type="Proteomes" id="UP000002039"/>
    </source>
</evidence>
<protein>
    <submittedName>
        <fullName evidence="2">Uncharacterized protein</fullName>
    </submittedName>
</protein>
<dbReference type="GeneID" id="69030032"/>
<accession>A0ABP2EQ74</accession>
<dbReference type="EMBL" id="EQ999983">
    <property type="protein sequence ID" value="EEQ85197.2"/>
    <property type="molecule type" value="Genomic_DNA"/>
</dbReference>
<dbReference type="Proteomes" id="UP000002039">
    <property type="component" value="Unassembled WGS sequence"/>
</dbReference>